<evidence type="ECO:0000256" key="4">
    <source>
        <dbReference type="ARBA" id="ARBA00022759"/>
    </source>
</evidence>
<dbReference type="Gene3D" id="3.10.20.370">
    <property type="match status" value="1"/>
</dbReference>
<reference evidence="10 11" key="1">
    <citation type="submission" date="2020-02" db="EMBL/GenBank/DDBJ databases">
        <authorList>
            <person name="Ferguson B K."/>
        </authorList>
    </citation>
    <scope>NUCLEOTIDE SEQUENCE [LARGE SCALE GENOMIC DNA]</scope>
</reference>
<dbReference type="Proteomes" id="UP000479190">
    <property type="component" value="Unassembled WGS sequence"/>
</dbReference>
<evidence type="ECO:0000313" key="10">
    <source>
        <dbReference type="EMBL" id="CAB0041770.1"/>
    </source>
</evidence>
<accession>A0A6H5IVU4</accession>
<protein>
    <recommendedName>
        <fullName evidence="12">Reverse transcriptase RNase H-like domain-containing protein</fullName>
    </recommendedName>
</protein>
<dbReference type="InterPro" id="IPR041373">
    <property type="entry name" value="RT_RNaseH"/>
</dbReference>
<feature type="region of interest" description="Disordered" evidence="7">
    <location>
        <begin position="674"/>
        <end position="711"/>
    </location>
</feature>
<dbReference type="InterPro" id="IPR043128">
    <property type="entry name" value="Rev_trsase/Diguanyl_cyclase"/>
</dbReference>
<dbReference type="GO" id="GO:0016787">
    <property type="term" value="F:hydrolase activity"/>
    <property type="evidence" value="ECO:0007669"/>
    <property type="project" value="UniProtKB-KW"/>
</dbReference>
<dbReference type="InterPro" id="IPR043502">
    <property type="entry name" value="DNA/RNA_pol_sf"/>
</dbReference>
<evidence type="ECO:0000256" key="5">
    <source>
        <dbReference type="ARBA" id="ARBA00022801"/>
    </source>
</evidence>
<dbReference type="EMBL" id="CADCXV010001128">
    <property type="protein sequence ID" value="CAB0041770.1"/>
    <property type="molecule type" value="Genomic_DNA"/>
</dbReference>
<evidence type="ECO:0000256" key="6">
    <source>
        <dbReference type="ARBA" id="ARBA00022918"/>
    </source>
</evidence>
<evidence type="ECO:0000259" key="9">
    <source>
        <dbReference type="Pfam" id="PF17917"/>
    </source>
</evidence>
<evidence type="ECO:0000256" key="3">
    <source>
        <dbReference type="ARBA" id="ARBA00022722"/>
    </source>
</evidence>
<evidence type="ECO:0000256" key="2">
    <source>
        <dbReference type="ARBA" id="ARBA00022695"/>
    </source>
</evidence>
<dbReference type="PANTHER" id="PTHR37984:SF5">
    <property type="entry name" value="PROTEIN NYNRIN-LIKE"/>
    <property type="match status" value="1"/>
</dbReference>
<dbReference type="Gene3D" id="3.30.70.270">
    <property type="match status" value="1"/>
</dbReference>
<sequence>MSDNLGSDSICGGAVDPAETPNLPPQENPAEMANGAFNFEELARALMATRPVAPTFSGLDHECPEKYLRKCTTYITATNLPAEQQVSSLQEGLQGEAKKWWQCYRVMELDFARYQQLIRAKWAASNNKASLLAKLYGEKQGAKEPVAVFLQQKYLLFERLRPDGAEAEKVETMIGQLRPSLRKTIKPYAIHDYATLFNTATDIERDEEDEQDAEEEQVILDFQRHVVHLGCGQRITAALTGYHSRVTPDTPLPGHGFPQQYSERVLQLMNEFRLELVPDGLGGGTASTKHCITLTDLRPFRLAPYQYSEGKRKEIERQVQQMLAEGVIEQSDSPYNSPIVMAKKKDVALRFCIDYRRLNEITRDQTQQIPRISDALKDLGDAQVFTTLDLKSGYWQIPMDEEAKPYTAFTTPTGRTYQFRSQADFEQIKEAFKGPLRLDRPAAGQPFVLQTDASAKGMGAVLYQQVNDNRRIIAYASAKFTPAESRYHCNEQECLAVMWAIKRFRPYLEDQPFTLRTDSRTITWLNRFKGTRDKLLRWALLLQEFQFNIEHCPGRLNELPDVLSRDPCEDAHSRNNLMINETRSCRRSRSSCGVEETPPQGRLRPPFYSDESSCYQENGGFELRSPWKKSRRSNAFGSISRHTRRRVIRPPKSSRPLPKEARTLRGRKTGAAAIDHHLPGVRRRRQGAASTPADPVTSRGPETAELAASRADAPTITGAECSCLDAADNCAVEWSEKHMFLKIAL</sequence>
<keyword evidence="11" id="KW-1185">Reference proteome</keyword>
<dbReference type="OrthoDB" id="10063667at2759"/>
<keyword evidence="5" id="KW-0378">Hydrolase</keyword>
<evidence type="ECO:0000259" key="8">
    <source>
        <dbReference type="Pfam" id="PF00078"/>
    </source>
</evidence>
<keyword evidence="2" id="KW-0548">Nucleotidyltransferase</keyword>
<keyword evidence="4" id="KW-0255">Endonuclease</keyword>
<proteinExistence type="predicted"/>
<gene>
    <name evidence="10" type="ORF">TBRA_LOCUS13426</name>
</gene>
<feature type="domain" description="Reverse transcriptase" evidence="8">
    <location>
        <begin position="343"/>
        <end position="414"/>
    </location>
</feature>
<keyword evidence="6" id="KW-0695">RNA-directed DNA polymerase</keyword>
<dbReference type="GO" id="GO:0004519">
    <property type="term" value="F:endonuclease activity"/>
    <property type="evidence" value="ECO:0007669"/>
    <property type="project" value="UniProtKB-KW"/>
</dbReference>
<dbReference type="Pfam" id="PF00078">
    <property type="entry name" value="RVT_1"/>
    <property type="match status" value="1"/>
</dbReference>
<dbReference type="SUPFAM" id="SSF56672">
    <property type="entry name" value="DNA/RNA polymerases"/>
    <property type="match status" value="1"/>
</dbReference>
<name>A0A6H5IVU4_9HYME</name>
<feature type="region of interest" description="Disordered" evidence="7">
    <location>
        <begin position="590"/>
        <end position="609"/>
    </location>
</feature>
<evidence type="ECO:0008006" key="12">
    <source>
        <dbReference type="Google" id="ProtNLM"/>
    </source>
</evidence>
<dbReference type="Gene3D" id="3.10.10.10">
    <property type="entry name" value="HIV Type 1 Reverse Transcriptase, subunit A, domain 1"/>
    <property type="match status" value="1"/>
</dbReference>
<keyword evidence="1" id="KW-0808">Transferase</keyword>
<dbReference type="AlphaFoldDB" id="A0A6H5IVU4"/>
<dbReference type="InterPro" id="IPR000477">
    <property type="entry name" value="RT_dom"/>
</dbReference>
<dbReference type="Pfam" id="PF17917">
    <property type="entry name" value="RT_RNaseH"/>
    <property type="match status" value="1"/>
</dbReference>
<dbReference type="CDD" id="cd01647">
    <property type="entry name" value="RT_LTR"/>
    <property type="match status" value="1"/>
</dbReference>
<keyword evidence="3" id="KW-0540">Nuclease</keyword>
<evidence type="ECO:0000313" key="11">
    <source>
        <dbReference type="Proteomes" id="UP000479190"/>
    </source>
</evidence>
<dbReference type="InterPro" id="IPR050951">
    <property type="entry name" value="Retrovirus_Pol_polyprotein"/>
</dbReference>
<dbReference type="PANTHER" id="PTHR37984">
    <property type="entry name" value="PROTEIN CBG26694"/>
    <property type="match status" value="1"/>
</dbReference>
<dbReference type="CDD" id="cd09274">
    <property type="entry name" value="RNase_HI_RT_Ty3"/>
    <property type="match status" value="1"/>
</dbReference>
<feature type="region of interest" description="Disordered" evidence="7">
    <location>
        <begin position="1"/>
        <end position="31"/>
    </location>
</feature>
<evidence type="ECO:0000256" key="1">
    <source>
        <dbReference type="ARBA" id="ARBA00022679"/>
    </source>
</evidence>
<evidence type="ECO:0000256" key="7">
    <source>
        <dbReference type="SAM" id="MobiDB-lite"/>
    </source>
</evidence>
<dbReference type="GO" id="GO:0003964">
    <property type="term" value="F:RNA-directed DNA polymerase activity"/>
    <property type="evidence" value="ECO:0007669"/>
    <property type="project" value="UniProtKB-KW"/>
</dbReference>
<organism evidence="10 11">
    <name type="scientific">Trichogramma brassicae</name>
    <dbReference type="NCBI Taxonomy" id="86971"/>
    <lineage>
        <taxon>Eukaryota</taxon>
        <taxon>Metazoa</taxon>
        <taxon>Ecdysozoa</taxon>
        <taxon>Arthropoda</taxon>
        <taxon>Hexapoda</taxon>
        <taxon>Insecta</taxon>
        <taxon>Pterygota</taxon>
        <taxon>Neoptera</taxon>
        <taxon>Endopterygota</taxon>
        <taxon>Hymenoptera</taxon>
        <taxon>Apocrita</taxon>
        <taxon>Proctotrupomorpha</taxon>
        <taxon>Chalcidoidea</taxon>
        <taxon>Trichogrammatidae</taxon>
        <taxon>Trichogramma</taxon>
    </lineage>
</organism>
<feature type="domain" description="Reverse transcriptase RNase H-like" evidence="9">
    <location>
        <begin position="445"/>
        <end position="545"/>
    </location>
</feature>
<dbReference type="FunFam" id="3.10.20.370:FF:000001">
    <property type="entry name" value="Retrovirus-related Pol polyprotein from transposon 17.6-like protein"/>
    <property type="match status" value="1"/>
</dbReference>